<dbReference type="PANTHER" id="PTHR43547">
    <property type="entry name" value="TWO-COMPONENT HISTIDINE KINASE"/>
    <property type="match status" value="1"/>
</dbReference>
<evidence type="ECO:0000259" key="10">
    <source>
        <dbReference type="PROSITE" id="PS50109"/>
    </source>
</evidence>
<keyword evidence="9" id="KW-1133">Transmembrane helix</keyword>
<proteinExistence type="predicted"/>
<keyword evidence="9" id="KW-0472">Membrane</keyword>
<dbReference type="FunFam" id="1.10.287.130:FF:000001">
    <property type="entry name" value="Two-component sensor histidine kinase"/>
    <property type="match status" value="1"/>
</dbReference>
<dbReference type="InterPro" id="IPR036097">
    <property type="entry name" value="HisK_dim/P_sf"/>
</dbReference>
<name>A0A832DKY0_9BACT</name>
<keyword evidence="4" id="KW-0808">Transferase</keyword>
<keyword evidence="6 11" id="KW-0418">Kinase</keyword>
<evidence type="ECO:0000256" key="3">
    <source>
        <dbReference type="ARBA" id="ARBA00022553"/>
    </source>
</evidence>
<dbReference type="Pfam" id="PF00512">
    <property type="entry name" value="HisKA"/>
    <property type="match status" value="1"/>
</dbReference>
<keyword evidence="8" id="KW-0902">Two-component regulatory system</keyword>
<dbReference type="GO" id="GO:0005524">
    <property type="term" value="F:ATP binding"/>
    <property type="evidence" value="ECO:0007669"/>
    <property type="project" value="UniProtKB-KW"/>
</dbReference>
<dbReference type="PANTHER" id="PTHR43547:SF2">
    <property type="entry name" value="HYBRID SIGNAL TRANSDUCTION HISTIDINE KINASE C"/>
    <property type="match status" value="1"/>
</dbReference>
<organism evidence="11">
    <name type="scientific">Ignavibacterium album</name>
    <dbReference type="NCBI Taxonomy" id="591197"/>
    <lineage>
        <taxon>Bacteria</taxon>
        <taxon>Pseudomonadati</taxon>
        <taxon>Ignavibacteriota</taxon>
        <taxon>Ignavibacteria</taxon>
        <taxon>Ignavibacteriales</taxon>
        <taxon>Ignavibacteriaceae</taxon>
        <taxon>Ignavibacterium</taxon>
    </lineage>
</organism>
<feature type="transmembrane region" description="Helical" evidence="9">
    <location>
        <begin position="255"/>
        <end position="276"/>
    </location>
</feature>
<evidence type="ECO:0000256" key="5">
    <source>
        <dbReference type="ARBA" id="ARBA00022741"/>
    </source>
</evidence>
<dbReference type="FunFam" id="3.30.565.10:FF:000037">
    <property type="entry name" value="Hybrid sensor histidine kinase/response regulator"/>
    <property type="match status" value="1"/>
</dbReference>
<dbReference type="InterPro" id="IPR003594">
    <property type="entry name" value="HATPase_dom"/>
</dbReference>
<keyword evidence="5" id="KW-0547">Nucleotide-binding</keyword>
<comment type="catalytic activity">
    <reaction evidence="1">
        <text>ATP + protein L-histidine = ADP + protein N-phospho-L-histidine.</text>
        <dbReference type="EC" id="2.7.13.3"/>
    </reaction>
</comment>
<feature type="domain" description="Histidine kinase" evidence="10">
    <location>
        <begin position="292"/>
        <end position="510"/>
    </location>
</feature>
<dbReference type="InterPro" id="IPR004358">
    <property type="entry name" value="Sig_transdc_His_kin-like_C"/>
</dbReference>
<evidence type="ECO:0000256" key="7">
    <source>
        <dbReference type="ARBA" id="ARBA00022840"/>
    </source>
</evidence>
<comment type="caution">
    <text evidence="11">The sequence shown here is derived from an EMBL/GenBank/DDBJ whole genome shotgun (WGS) entry which is preliminary data.</text>
</comment>
<dbReference type="InterPro" id="IPR005467">
    <property type="entry name" value="His_kinase_dom"/>
</dbReference>
<gene>
    <name evidence="11" type="ORF">ENS56_07810</name>
</gene>
<dbReference type="InterPro" id="IPR036890">
    <property type="entry name" value="HATPase_C_sf"/>
</dbReference>
<protein>
    <recommendedName>
        <fullName evidence="2">histidine kinase</fullName>
        <ecNumber evidence="2">2.7.13.3</ecNumber>
    </recommendedName>
</protein>
<evidence type="ECO:0000256" key="9">
    <source>
        <dbReference type="SAM" id="Phobius"/>
    </source>
</evidence>
<reference evidence="11" key="1">
    <citation type="journal article" date="2020" name="mSystems">
        <title>Genome- and Community-Level Interaction Insights into Carbon Utilization and Element Cycling Functions of Hydrothermarchaeota in Hydrothermal Sediment.</title>
        <authorList>
            <person name="Zhou Z."/>
            <person name="Liu Y."/>
            <person name="Xu W."/>
            <person name="Pan J."/>
            <person name="Luo Z.H."/>
            <person name="Li M."/>
        </authorList>
    </citation>
    <scope>NUCLEOTIDE SEQUENCE [LARGE SCALE GENOMIC DNA]</scope>
    <source>
        <strain evidence="11">SpSt-500</strain>
    </source>
</reference>
<keyword evidence="9" id="KW-0812">Transmembrane</keyword>
<dbReference type="CDD" id="cd00075">
    <property type="entry name" value="HATPase"/>
    <property type="match status" value="1"/>
</dbReference>
<dbReference type="CDD" id="cd00082">
    <property type="entry name" value="HisKA"/>
    <property type="match status" value="1"/>
</dbReference>
<evidence type="ECO:0000256" key="8">
    <source>
        <dbReference type="ARBA" id="ARBA00023012"/>
    </source>
</evidence>
<dbReference type="PROSITE" id="PS50109">
    <property type="entry name" value="HIS_KIN"/>
    <property type="match status" value="1"/>
</dbReference>
<keyword evidence="7" id="KW-0067">ATP-binding</keyword>
<evidence type="ECO:0000313" key="11">
    <source>
        <dbReference type="EMBL" id="HGT47924.1"/>
    </source>
</evidence>
<dbReference type="AlphaFoldDB" id="A0A832DKY0"/>
<sequence>MKKIGITLILIIILPVAFLVFNEIGKLNETEKVLEETYNNQLQAILFSVNQYSDDIVNSWANRIVELKADKNLLQEYVYVNLALEAVLFFDYSNNQILKAVGKKESNYSDETFINKILLAINENKNTIERLVEYQKAGYRKLEPLKFKDELNFSLVLFSNTESDGSIELVCLIINPEAFAKRILLPRIQQITQNKFLIVVRDDENKFIVSSDNREFAGSVEFEKPMWLIPNYKIGIVLVGETIRDLIRSRATNNLILIAILLLVLLFAVVFVYRAVKKEVELAQLKADFVSNVSHELRTPLALISMFAETLELERVKNDDKKKEYYSIISQEANRLGRIVNSILNFAKMEAGKRKFTFEPKNINEVVDNIYQTYSYHLQNKGFKFEKELSDNLPEVVIDSEAISEAVINLIDNAVKYSNDKKEVFLKTGKTNESIFIEVSDKGIGIPPNEQKKIFDKFYRVSSGLIHNVKGTGIGLSLVKQIVEAHNGKIELKSNPGEGSSFRIFIPIDSNS</sequence>
<dbReference type="EC" id="2.7.13.3" evidence="2"/>
<dbReference type="Gene3D" id="3.30.565.10">
    <property type="entry name" value="Histidine kinase-like ATPase, C-terminal domain"/>
    <property type="match status" value="1"/>
</dbReference>
<evidence type="ECO:0000256" key="1">
    <source>
        <dbReference type="ARBA" id="ARBA00000085"/>
    </source>
</evidence>
<dbReference type="GO" id="GO:0000155">
    <property type="term" value="F:phosphorelay sensor kinase activity"/>
    <property type="evidence" value="ECO:0007669"/>
    <property type="project" value="InterPro"/>
</dbReference>
<dbReference type="Pfam" id="PF02518">
    <property type="entry name" value="HATPase_c"/>
    <property type="match status" value="1"/>
</dbReference>
<dbReference type="Gene3D" id="1.10.287.130">
    <property type="match status" value="1"/>
</dbReference>
<dbReference type="SUPFAM" id="SSF47384">
    <property type="entry name" value="Homodimeric domain of signal transducing histidine kinase"/>
    <property type="match status" value="1"/>
</dbReference>
<keyword evidence="3" id="KW-0597">Phosphoprotein</keyword>
<dbReference type="PRINTS" id="PR00344">
    <property type="entry name" value="BCTRLSENSOR"/>
</dbReference>
<dbReference type="SMART" id="SM00387">
    <property type="entry name" value="HATPase_c"/>
    <property type="match status" value="1"/>
</dbReference>
<dbReference type="InterPro" id="IPR003661">
    <property type="entry name" value="HisK_dim/P_dom"/>
</dbReference>
<evidence type="ECO:0000256" key="4">
    <source>
        <dbReference type="ARBA" id="ARBA00022679"/>
    </source>
</evidence>
<dbReference type="SMART" id="SM00388">
    <property type="entry name" value="HisKA"/>
    <property type="match status" value="1"/>
</dbReference>
<accession>A0A832DKY0</accession>
<evidence type="ECO:0000256" key="6">
    <source>
        <dbReference type="ARBA" id="ARBA00022777"/>
    </source>
</evidence>
<dbReference type="EMBL" id="DSVI01000008">
    <property type="protein sequence ID" value="HGT47924.1"/>
    <property type="molecule type" value="Genomic_DNA"/>
</dbReference>
<dbReference type="SUPFAM" id="SSF55874">
    <property type="entry name" value="ATPase domain of HSP90 chaperone/DNA topoisomerase II/histidine kinase"/>
    <property type="match status" value="1"/>
</dbReference>
<evidence type="ECO:0000256" key="2">
    <source>
        <dbReference type="ARBA" id="ARBA00012438"/>
    </source>
</evidence>